<sequence length="57" mass="6710">MKIEINLTLEQQFKLTVFLEESKSLSEKEMRILLVEIVRQNMVKDNAIKHLLKNPNA</sequence>
<protein>
    <submittedName>
        <fullName evidence="1">NblA</fullName>
    </submittedName>
</protein>
<organism evidence="1">
    <name type="scientific">uncultured Phormidium sp</name>
    <dbReference type="NCBI Taxonomy" id="259949"/>
    <lineage>
        <taxon>Bacteria</taxon>
        <taxon>Bacillati</taxon>
        <taxon>Cyanobacteriota</taxon>
        <taxon>Cyanophyceae</taxon>
        <taxon>Oscillatoriophycideae</taxon>
        <taxon>Oscillatoriales</taxon>
        <taxon>Oscillatoriaceae</taxon>
        <taxon>Phormidium</taxon>
        <taxon>environmental samples</taxon>
    </lineage>
</organism>
<name>W0FL08_9CYAN</name>
<dbReference type="AlphaFoldDB" id="W0FL08"/>
<reference evidence="1" key="1">
    <citation type="submission" date="2013-08" db="EMBL/GenBank/DDBJ databases">
        <authorList>
            <person name="Voorhies A.A."/>
        </authorList>
    </citation>
    <scope>NUCLEOTIDE SEQUENCE</scope>
</reference>
<dbReference type="EMBL" id="KF487080">
    <property type="protein sequence ID" value="AHF23516.1"/>
    <property type="molecule type" value="Genomic_DNA"/>
</dbReference>
<dbReference type="Gene3D" id="1.10.287.670">
    <property type="entry name" value="Phycobilisome degradation protein NblA"/>
    <property type="match status" value="1"/>
</dbReference>
<reference evidence="1" key="2">
    <citation type="submission" date="2014-01" db="EMBL/GenBank/DDBJ databases">
        <title>Phormidium phage uses genotype diversity of beat host CRISPR defense.</title>
        <authorList>
            <person name="Dick G.J."/>
            <person name="Marcus D.N."/>
            <person name="Eisenlord S.D."/>
            <person name="Jain S."/>
            <person name="Duhaim M.B."/>
            <person name="Cavolcoli J."/>
        </authorList>
    </citation>
    <scope>NUCLEOTIDE SEQUENCE</scope>
</reference>
<dbReference type="InterPro" id="IPR036904">
    <property type="entry name" value="NblA_sf"/>
</dbReference>
<proteinExistence type="predicted"/>
<dbReference type="InterPro" id="IPR007574">
    <property type="entry name" value="NblA"/>
</dbReference>
<gene>
    <name evidence="1" type="primary">nblA</name>
</gene>
<evidence type="ECO:0000313" key="1">
    <source>
        <dbReference type="EMBL" id="AHF23516.1"/>
    </source>
</evidence>
<dbReference type="Pfam" id="PF04485">
    <property type="entry name" value="NblA"/>
    <property type="match status" value="1"/>
</dbReference>
<dbReference type="SUPFAM" id="SSF109859">
    <property type="entry name" value="NblA-like"/>
    <property type="match status" value="1"/>
</dbReference>
<accession>W0FL08</accession>